<dbReference type="VEuPathDB" id="ToxoDB:EBH_0034010"/>
<protein>
    <submittedName>
        <fullName evidence="3">Uncharacterized protein</fullName>
    </submittedName>
</protein>
<dbReference type="OrthoDB" id="10644061at2759"/>
<feature type="compositionally biased region" description="Low complexity" evidence="2">
    <location>
        <begin position="441"/>
        <end position="455"/>
    </location>
</feature>
<feature type="coiled-coil region" evidence="1">
    <location>
        <begin position="884"/>
        <end position="933"/>
    </location>
</feature>
<dbReference type="Proteomes" id="UP000030750">
    <property type="component" value="Unassembled WGS sequence"/>
</dbReference>
<reference evidence="3" key="2">
    <citation type="submission" date="2013-10" db="EMBL/GenBank/DDBJ databases">
        <authorList>
            <person name="Aslett M."/>
        </authorList>
    </citation>
    <scope>NUCLEOTIDE SEQUENCE [LARGE SCALE GENOMIC DNA]</scope>
    <source>
        <strain evidence="3">Houghton</strain>
    </source>
</reference>
<feature type="compositionally biased region" description="Acidic residues" evidence="2">
    <location>
        <begin position="583"/>
        <end position="592"/>
    </location>
</feature>
<feature type="compositionally biased region" description="Low complexity" evidence="2">
    <location>
        <begin position="226"/>
        <end position="238"/>
    </location>
</feature>
<feature type="compositionally biased region" description="Low complexity" evidence="2">
    <location>
        <begin position="677"/>
        <end position="688"/>
    </location>
</feature>
<feature type="compositionally biased region" description="Basic and acidic residues" evidence="2">
    <location>
        <begin position="565"/>
        <end position="574"/>
    </location>
</feature>
<feature type="region of interest" description="Disordered" evidence="2">
    <location>
        <begin position="709"/>
        <end position="756"/>
    </location>
</feature>
<dbReference type="EMBL" id="HG712250">
    <property type="protein sequence ID" value="CDJ50482.1"/>
    <property type="molecule type" value="Genomic_DNA"/>
</dbReference>
<evidence type="ECO:0000256" key="2">
    <source>
        <dbReference type="SAM" id="MobiDB-lite"/>
    </source>
</evidence>
<evidence type="ECO:0000313" key="4">
    <source>
        <dbReference type="Proteomes" id="UP000030750"/>
    </source>
</evidence>
<dbReference type="AlphaFoldDB" id="U6LJG1"/>
<organism evidence="3 4">
    <name type="scientific">Eimeria brunetti</name>
    <dbReference type="NCBI Taxonomy" id="51314"/>
    <lineage>
        <taxon>Eukaryota</taxon>
        <taxon>Sar</taxon>
        <taxon>Alveolata</taxon>
        <taxon>Apicomplexa</taxon>
        <taxon>Conoidasida</taxon>
        <taxon>Coccidia</taxon>
        <taxon>Eucoccidiorida</taxon>
        <taxon>Eimeriorina</taxon>
        <taxon>Eimeriidae</taxon>
        <taxon>Eimeria</taxon>
    </lineage>
</organism>
<accession>U6LJG1</accession>
<feature type="region of interest" description="Disordered" evidence="2">
    <location>
        <begin position="620"/>
        <end position="693"/>
    </location>
</feature>
<evidence type="ECO:0000256" key="1">
    <source>
        <dbReference type="SAM" id="Coils"/>
    </source>
</evidence>
<gene>
    <name evidence="3" type="ORF">EBH_0034010</name>
</gene>
<feature type="compositionally biased region" description="Polar residues" evidence="2">
    <location>
        <begin position="739"/>
        <end position="756"/>
    </location>
</feature>
<feature type="region of interest" description="Disordered" evidence="2">
    <location>
        <begin position="128"/>
        <end position="153"/>
    </location>
</feature>
<proteinExistence type="predicted"/>
<keyword evidence="1" id="KW-0175">Coiled coil</keyword>
<name>U6LJG1_9EIME</name>
<feature type="region of interest" description="Disordered" evidence="2">
    <location>
        <begin position="559"/>
        <end position="598"/>
    </location>
</feature>
<evidence type="ECO:0000313" key="3">
    <source>
        <dbReference type="EMBL" id="CDJ50482.1"/>
    </source>
</evidence>
<reference evidence="3" key="1">
    <citation type="submission" date="2013-10" db="EMBL/GenBank/DDBJ databases">
        <title>Genomic analysis of the causative agents of coccidiosis in chickens.</title>
        <authorList>
            <person name="Reid A.J."/>
            <person name="Blake D."/>
            <person name="Billington K."/>
            <person name="Browne H."/>
            <person name="Dunn M."/>
            <person name="Hung S."/>
            <person name="Kawahara F."/>
            <person name="Miranda-Saavedra D."/>
            <person name="Mourier T."/>
            <person name="Nagra H."/>
            <person name="Otto T.D."/>
            <person name="Rawlings N."/>
            <person name="Sanchez A."/>
            <person name="Sanders M."/>
            <person name="Subramaniam C."/>
            <person name="Tay Y."/>
            <person name="Dear P."/>
            <person name="Doerig C."/>
            <person name="Gruber A."/>
            <person name="Parkinson J."/>
            <person name="Shirley M."/>
            <person name="Wan K.L."/>
            <person name="Berriman M."/>
            <person name="Tomley F."/>
            <person name="Pain A."/>
        </authorList>
    </citation>
    <scope>NUCLEOTIDE SEQUENCE [LARGE SCALE GENOMIC DNA]</scope>
    <source>
        <strain evidence="3">Houghton</strain>
    </source>
</reference>
<feature type="region of interest" description="Disordered" evidence="2">
    <location>
        <begin position="217"/>
        <end position="251"/>
    </location>
</feature>
<sequence>MLFRSGFRHGAAVQAAGLLLALLVLLPLLPVAVLLLTREQRQLNEQQQQQQQQQHGVDLAAAGVRPLEGPLSLHPVPRQQQQAGSAEAEALPVYLLGQQVQEERRDLHQPENQLHQKYGHPLWHLLKGEATSGPEKPQHQQQQQRQQREEGPNGWIRHGLLAERPEDTTPHRVAVSVAAPAAPAVPTSPVPAAAALSPILPSEYHTGVMPLALAPSPPAAAPGDPPAAAAVGATPAVARETSASASPPGEHAAITAAPPTFVHPQLQQQQQLLLQQQQQLLHGQQHWRGPTNTPLHTGTAAKPPHPSTQQVFLHRAAAAAPVVLSQFGGSATSPTRQQQQLYSQHQQPLPYLLLPPGRATVAAAAPSASSIGVEPKLQPGSSHLHIGVQQQNEVQQKLRQQTQQLQLEHSHREKKDAVAVEAATLQELDAPTEASHKIAPGAAPATAAEGEPLLPSGSVEDSKRVADVPAAETGALAVEDEQKRGVSAVATWKPRVAVDRVSESAAAPATATATAGEAFAPALSNDTRPDASVMDEAAGFSEGDLGPAISVEERLNEAAGVADSGTHRSGKEEDNTQFGIDGNPEEAADGEEPYAVGPKTDELRSATNLEMLAEGQLIQTENGTEDTTHEGVAMKLQTDDGCRRKREEEDAGSDKDEGSDRNDESENLFPHFRGCNSSSKASSGSSSIEDSDSLQVHWLDSDISSREADLQRVDTSAAERPQHDDNQWENAQLQQQQQHMPPTTCTGSNLGNSVDSEALTASGSTLPLAAPVSDAESSPAAGPATAAVPVAALSHSHVVDASAILTGQDMGRQVLLHPTEDPALVLLVQQQLQQQAQQQVLQPLQQPLQHTLQQPLPPLPQPLQPDLQQQLGDSSSLLTPQELIKQQQLQLQQQQAMVQQLQQQVAMQQDLLLRAQEQQLQQTQHQRMQQQQQQLLHMQLAHVSEKQQVQGALLQHHLHQLQQQQLHQQKVLQLQQRQPLHSQAQVL</sequence>
<feature type="region of interest" description="Disordered" evidence="2">
    <location>
        <begin position="441"/>
        <end position="463"/>
    </location>
</feature>
<keyword evidence="4" id="KW-1185">Reference proteome</keyword>
<feature type="compositionally biased region" description="Basic and acidic residues" evidence="2">
    <location>
        <begin position="637"/>
        <end position="664"/>
    </location>
</feature>